<keyword evidence="2" id="KW-1185">Reference proteome</keyword>
<reference evidence="1 2" key="1">
    <citation type="journal article" date="2023" name="Plants (Basel)">
        <title>Bridging the Gap: Combining Genomics and Transcriptomics Approaches to Understand Stylosanthes scabra, an Orphan Legume from the Brazilian Caatinga.</title>
        <authorList>
            <person name="Ferreira-Neto J.R.C."/>
            <person name="da Silva M.D."/>
            <person name="Binneck E."/>
            <person name="de Melo N.F."/>
            <person name="da Silva R.H."/>
            <person name="de Melo A.L.T.M."/>
            <person name="Pandolfi V."/>
            <person name="Bustamante F.O."/>
            <person name="Brasileiro-Vidal A.C."/>
            <person name="Benko-Iseppon A.M."/>
        </authorList>
    </citation>
    <scope>NUCLEOTIDE SEQUENCE [LARGE SCALE GENOMIC DNA]</scope>
    <source>
        <tissue evidence="1">Leaves</tissue>
    </source>
</reference>
<sequence length="103" mass="11966">MSCNNKDLNIKISSVLGIEPDANELSEIFFHANNVLRTDENPNLSFLEDYEIVAAFPNAPITNHDFLVHMADHAQEFNSWTKMNRYDEEFIIDIINFVNLCFR</sequence>
<gene>
    <name evidence="1" type="ORF">PIB30_038014</name>
</gene>
<name>A0ABU6SEK5_9FABA</name>
<accession>A0ABU6SEK5</accession>
<protein>
    <submittedName>
        <fullName evidence="1">Uncharacterized protein</fullName>
    </submittedName>
</protein>
<organism evidence="1 2">
    <name type="scientific">Stylosanthes scabra</name>
    <dbReference type="NCBI Taxonomy" id="79078"/>
    <lineage>
        <taxon>Eukaryota</taxon>
        <taxon>Viridiplantae</taxon>
        <taxon>Streptophyta</taxon>
        <taxon>Embryophyta</taxon>
        <taxon>Tracheophyta</taxon>
        <taxon>Spermatophyta</taxon>
        <taxon>Magnoliopsida</taxon>
        <taxon>eudicotyledons</taxon>
        <taxon>Gunneridae</taxon>
        <taxon>Pentapetalae</taxon>
        <taxon>rosids</taxon>
        <taxon>fabids</taxon>
        <taxon>Fabales</taxon>
        <taxon>Fabaceae</taxon>
        <taxon>Papilionoideae</taxon>
        <taxon>50 kb inversion clade</taxon>
        <taxon>dalbergioids sensu lato</taxon>
        <taxon>Dalbergieae</taxon>
        <taxon>Pterocarpus clade</taxon>
        <taxon>Stylosanthes</taxon>
    </lineage>
</organism>
<proteinExistence type="predicted"/>
<comment type="caution">
    <text evidence="1">The sequence shown here is derived from an EMBL/GenBank/DDBJ whole genome shotgun (WGS) entry which is preliminary data.</text>
</comment>
<evidence type="ECO:0000313" key="2">
    <source>
        <dbReference type="Proteomes" id="UP001341840"/>
    </source>
</evidence>
<dbReference type="Proteomes" id="UP001341840">
    <property type="component" value="Unassembled WGS sequence"/>
</dbReference>
<evidence type="ECO:0000313" key="1">
    <source>
        <dbReference type="EMBL" id="MED6134554.1"/>
    </source>
</evidence>
<dbReference type="EMBL" id="JASCZI010060609">
    <property type="protein sequence ID" value="MED6134554.1"/>
    <property type="molecule type" value="Genomic_DNA"/>
</dbReference>